<keyword evidence="3" id="KW-1185">Reference proteome</keyword>
<evidence type="ECO:0000313" key="3">
    <source>
        <dbReference type="Proteomes" id="UP001165160"/>
    </source>
</evidence>
<dbReference type="PANTHER" id="PTHR43689">
    <property type="entry name" value="HYDROLASE"/>
    <property type="match status" value="1"/>
</dbReference>
<dbReference type="SUPFAM" id="SSF53474">
    <property type="entry name" value="alpha/beta-Hydrolases"/>
    <property type="match status" value="1"/>
</dbReference>
<dbReference type="Gene3D" id="3.40.50.1820">
    <property type="entry name" value="alpha/beta hydrolase"/>
    <property type="match status" value="1"/>
</dbReference>
<feature type="domain" description="AB hydrolase-1" evidence="1">
    <location>
        <begin position="42"/>
        <end position="314"/>
    </location>
</feature>
<dbReference type="AlphaFoldDB" id="A0A9W7BCT6"/>
<reference evidence="3" key="1">
    <citation type="journal article" date="2023" name="Commun. Biol.">
        <title>Genome analysis of Parmales, the sister group of diatoms, reveals the evolutionary specialization of diatoms from phago-mixotrophs to photoautotrophs.</title>
        <authorList>
            <person name="Ban H."/>
            <person name="Sato S."/>
            <person name="Yoshikawa S."/>
            <person name="Yamada K."/>
            <person name="Nakamura Y."/>
            <person name="Ichinomiya M."/>
            <person name="Sato N."/>
            <person name="Blanc-Mathieu R."/>
            <person name="Endo H."/>
            <person name="Kuwata A."/>
            <person name="Ogata H."/>
        </authorList>
    </citation>
    <scope>NUCLEOTIDE SEQUENCE [LARGE SCALE GENOMIC DNA]</scope>
    <source>
        <strain evidence="3">NIES 3699</strain>
    </source>
</reference>
<dbReference type="InterPro" id="IPR000073">
    <property type="entry name" value="AB_hydrolase_1"/>
</dbReference>
<protein>
    <recommendedName>
        <fullName evidence="1">AB hydrolase-1 domain-containing protein</fullName>
    </recommendedName>
</protein>
<evidence type="ECO:0000313" key="2">
    <source>
        <dbReference type="EMBL" id="GMH85327.1"/>
    </source>
</evidence>
<evidence type="ECO:0000259" key="1">
    <source>
        <dbReference type="Pfam" id="PF12697"/>
    </source>
</evidence>
<accession>A0A9W7BCT6</accession>
<proteinExistence type="predicted"/>
<dbReference type="EMBL" id="BRXX01000047">
    <property type="protein sequence ID" value="GMH85327.1"/>
    <property type="molecule type" value="Genomic_DNA"/>
</dbReference>
<name>A0A9W7BCT6_9STRA</name>
<dbReference type="Proteomes" id="UP001165160">
    <property type="component" value="Unassembled WGS sequence"/>
</dbReference>
<sequence length="327" mass="35634">MSAFAFQSSRVPLHSAFYPPILPSVPPLAPLLAPPNLLLCYIHGLDSSSTTWGPFLSVDAESAESTPFHRSFPSYAVDLRGHGQSPLADPSQFTPDAVVEDLTGFLSDVVSRPPFDPTSAIPPKVVVVGHSMGGRVAMLLAAKLAGALGSSLPFELSKVVIEDMDVKVRNKPPFAVTWEPPGGDFDRAFTSCDDCVSALIKSGYDEKRVKDWVVDGRIRNTQEEKWWSDVNPQTRALCYERILGSECGADAMEAIRAEEWQENVTLVVAGGTGPRGTVCDKESLEKMKRRLRGCDYFTVENAGHSIHKTHKDAFSSIIDGICRQVAE</sequence>
<dbReference type="Pfam" id="PF12697">
    <property type="entry name" value="Abhydrolase_6"/>
    <property type="match status" value="1"/>
</dbReference>
<gene>
    <name evidence="2" type="ORF">TrVE_jg7811</name>
</gene>
<dbReference type="InterPro" id="IPR029058">
    <property type="entry name" value="AB_hydrolase_fold"/>
</dbReference>
<organism evidence="2 3">
    <name type="scientific">Triparma verrucosa</name>
    <dbReference type="NCBI Taxonomy" id="1606542"/>
    <lineage>
        <taxon>Eukaryota</taxon>
        <taxon>Sar</taxon>
        <taxon>Stramenopiles</taxon>
        <taxon>Ochrophyta</taxon>
        <taxon>Bolidophyceae</taxon>
        <taxon>Parmales</taxon>
        <taxon>Triparmaceae</taxon>
        <taxon>Triparma</taxon>
    </lineage>
</organism>
<comment type="caution">
    <text evidence="2">The sequence shown here is derived from an EMBL/GenBank/DDBJ whole genome shotgun (WGS) entry which is preliminary data.</text>
</comment>
<dbReference type="PANTHER" id="PTHR43689:SF8">
    <property type="entry name" value="ALPHA_BETA-HYDROLASES SUPERFAMILY PROTEIN"/>
    <property type="match status" value="1"/>
</dbReference>